<feature type="non-terminal residue" evidence="1">
    <location>
        <position position="1"/>
    </location>
</feature>
<dbReference type="AlphaFoldDB" id="X1HB41"/>
<organism evidence="1">
    <name type="scientific">marine sediment metagenome</name>
    <dbReference type="NCBI Taxonomy" id="412755"/>
    <lineage>
        <taxon>unclassified sequences</taxon>
        <taxon>metagenomes</taxon>
        <taxon>ecological metagenomes</taxon>
    </lineage>
</organism>
<evidence type="ECO:0000313" key="1">
    <source>
        <dbReference type="EMBL" id="GAH66597.1"/>
    </source>
</evidence>
<reference evidence="1" key="1">
    <citation type="journal article" date="2014" name="Front. Microbiol.">
        <title>High frequency of phylogenetically diverse reductive dehalogenase-homologous genes in deep subseafloor sedimentary metagenomes.</title>
        <authorList>
            <person name="Kawai M."/>
            <person name="Futagami T."/>
            <person name="Toyoda A."/>
            <person name="Takaki Y."/>
            <person name="Nishi S."/>
            <person name="Hori S."/>
            <person name="Arai W."/>
            <person name="Tsubouchi T."/>
            <person name="Morono Y."/>
            <person name="Uchiyama I."/>
            <person name="Ito T."/>
            <person name="Fujiyama A."/>
            <person name="Inagaki F."/>
            <person name="Takami H."/>
        </authorList>
    </citation>
    <scope>NUCLEOTIDE SEQUENCE</scope>
    <source>
        <strain evidence="1">Expedition CK06-06</strain>
    </source>
</reference>
<gene>
    <name evidence="1" type="ORF">S03H2_42966</name>
</gene>
<comment type="caution">
    <text evidence="1">The sequence shown here is derived from an EMBL/GenBank/DDBJ whole genome shotgun (WGS) entry which is preliminary data.</text>
</comment>
<protein>
    <submittedName>
        <fullName evidence="1">Uncharacterized protein</fullName>
    </submittedName>
</protein>
<proteinExistence type="predicted"/>
<name>X1HB41_9ZZZZ</name>
<sequence>EKNVVLADEIKTLGLPCPKRLPSYVIAMQLGPLFTG</sequence>
<accession>X1HB41</accession>
<dbReference type="EMBL" id="BARU01026767">
    <property type="protein sequence ID" value="GAH66597.1"/>
    <property type="molecule type" value="Genomic_DNA"/>
</dbReference>